<protein>
    <submittedName>
        <fullName evidence="1">Uncharacterized protein</fullName>
    </submittedName>
</protein>
<sequence length="66" mass="6700">LKKPLGAPKSFKIFKDFSSIDSSTLATGADVGVGVGEEPTGDKSSGFLISIDSASRADNIEGVGLL</sequence>
<accession>X1HSC0</accession>
<reference evidence="1" key="1">
    <citation type="journal article" date="2014" name="Front. Microbiol.">
        <title>High frequency of phylogenetically diverse reductive dehalogenase-homologous genes in deep subseafloor sedimentary metagenomes.</title>
        <authorList>
            <person name="Kawai M."/>
            <person name="Futagami T."/>
            <person name="Toyoda A."/>
            <person name="Takaki Y."/>
            <person name="Nishi S."/>
            <person name="Hori S."/>
            <person name="Arai W."/>
            <person name="Tsubouchi T."/>
            <person name="Morono Y."/>
            <person name="Uchiyama I."/>
            <person name="Ito T."/>
            <person name="Fujiyama A."/>
            <person name="Inagaki F."/>
            <person name="Takami H."/>
        </authorList>
    </citation>
    <scope>NUCLEOTIDE SEQUENCE</scope>
    <source>
        <strain evidence="1">Expedition CK06-06</strain>
    </source>
</reference>
<organism evidence="1">
    <name type="scientific">marine sediment metagenome</name>
    <dbReference type="NCBI Taxonomy" id="412755"/>
    <lineage>
        <taxon>unclassified sequences</taxon>
        <taxon>metagenomes</taxon>
        <taxon>ecological metagenomes</taxon>
    </lineage>
</organism>
<dbReference type="EMBL" id="BARU01015927">
    <property type="protein sequence ID" value="GAH56744.1"/>
    <property type="molecule type" value="Genomic_DNA"/>
</dbReference>
<name>X1HSC0_9ZZZZ</name>
<feature type="non-terminal residue" evidence="1">
    <location>
        <position position="66"/>
    </location>
</feature>
<evidence type="ECO:0000313" key="1">
    <source>
        <dbReference type="EMBL" id="GAH56744.1"/>
    </source>
</evidence>
<feature type="non-terminal residue" evidence="1">
    <location>
        <position position="1"/>
    </location>
</feature>
<gene>
    <name evidence="1" type="ORF">S03H2_26989</name>
</gene>
<comment type="caution">
    <text evidence="1">The sequence shown here is derived from an EMBL/GenBank/DDBJ whole genome shotgun (WGS) entry which is preliminary data.</text>
</comment>
<dbReference type="AlphaFoldDB" id="X1HSC0"/>
<proteinExistence type="predicted"/>